<feature type="non-terminal residue" evidence="1">
    <location>
        <position position="1"/>
    </location>
</feature>
<sequence length="72" mass="8071">RVGGKVETQNAHIPPSMQRVHYHTGGHVVTTRLLMDWSIVTRSVQAADWRDVCKQLLGQVSKTIFGAQIDMN</sequence>
<name>A0A9D3VGH0_9ROSI</name>
<organism evidence="1 2">
    <name type="scientific">Gossypium stocksii</name>
    <dbReference type="NCBI Taxonomy" id="47602"/>
    <lineage>
        <taxon>Eukaryota</taxon>
        <taxon>Viridiplantae</taxon>
        <taxon>Streptophyta</taxon>
        <taxon>Embryophyta</taxon>
        <taxon>Tracheophyta</taxon>
        <taxon>Spermatophyta</taxon>
        <taxon>Magnoliopsida</taxon>
        <taxon>eudicotyledons</taxon>
        <taxon>Gunneridae</taxon>
        <taxon>Pentapetalae</taxon>
        <taxon>rosids</taxon>
        <taxon>malvids</taxon>
        <taxon>Malvales</taxon>
        <taxon>Malvaceae</taxon>
        <taxon>Malvoideae</taxon>
        <taxon>Gossypium</taxon>
    </lineage>
</organism>
<gene>
    <name evidence="1" type="ORF">J1N35_022067</name>
</gene>
<dbReference type="EMBL" id="JAIQCV010000007">
    <property type="protein sequence ID" value="KAH1082306.1"/>
    <property type="molecule type" value="Genomic_DNA"/>
</dbReference>
<dbReference type="AlphaFoldDB" id="A0A9D3VGH0"/>
<reference evidence="1 2" key="1">
    <citation type="journal article" date="2021" name="Plant Biotechnol. J.">
        <title>Multi-omics assisted identification of the key and species-specific regulatory components of drought-tolerant mechanisms in Gossypium stocksii.</title>
        <authorList>
            <person name="Yu D."/>
            <person name="Ke L."/>
            <person name="Zhang D."/>
            <person name="Wu Y."/>
            <person name="Sun Y."/>
            <person name="Mei J."/>
            <person name="Sun J."/>
            <person name="Sun Y."/>
        </authorList>
    </citation>
    <scope>NUCLEOTIDE SEQUENCE [LARGE SCALE GENOMIC DNA]</scope>
    <source>
        <strain evidence="2">cv. E1</strain>
        <tissue evidence="1">Leaf</tissue>
    </source>
</reference>
<dbReference type="OrthoDB" id="10427159at2759"/>
<dbReference type="Proteomes" id="UP000828251">
    <property type="component" value="Unassembled WGS sequence"/>
</dbReference>
<accession>A0A9D3VGH0</accession>
<evidence type="ECO:0000313" key="1">
    <source>
        <dbReference type="EMBL" id="KAH1082306.1"/>
    </source>
</evidence>
<evidence type="ECO:0000313" key="2">
    <source>
        <dbReference type="Proteomes" id="UP000828251"/>
    </source>
</evidence>
<protein>
    <submittedName>
        <fullName evidence="1">Uncharacterized protein</fullName>
    </submittedName>
</protein>
<comment type="caution">
    <text evidence="1">The sequence shown here is derived from an EMBL/GenBank/DDBJ whole genome shotgun (WGS) entry which is preliminary data.</text>
</comment>
<proteinExistence type="predicted"/>
<keyword evidence="2" id="KW-1185">Reference proteome</keyword>